<evidence type="ECO:0000256" key="8">
    <source>
        <dbReference type="PIRSR" id="PIRSR600997-1"/>
    </source>
</evidence>
<dbReference type="SUPFAM" id="SSF53474">
    <property type="entry name" value="alpha/beta-Hydrolases"/>
    <property type="match status" value="1"/>
</dbReference>
<evidence type="ECO:0000256" key="2">
    <source>
        <dbReference type="ARBA" id="ARBA00022487"/>
    </source>
</evidence>
<feature type="active site" description="Charge relay system" evidence="8">
    <location>
        <position position="469"/>
    </location>
</feature>
<keyword evidence="6" id="KW-0325">Glycoprotein</keyword>
<dbReference type="GO" id="GO:0005886">
    <property type="term" value="C:plasma membrane"/>
    <property type="evidence" value="ECO:0007669"/>
    <property type="project" value="TreeGrafter"/>
</dbReference>
<dbReference type="InterPro" id="IPR029058">
    <property type="entry name" value="AB_hydrolase_fold"/>
</dbReference>
<protein>
    <recommendedName>
        <fullName evidence="9">Carboxylic ester hydrolase</fullName>
        <ecNumber evidence="9">3.1.1.-</ecNumber>
    </recommendedName>
</protein>
<evidence type="ECO:0000256" key="6">
    <source>
        <dbReference type="ARBA" id="ARBA00023180"/>
    </source>
</evidence>
<dbReference type="InterPro" id="IPR002018">
    <property type="entry name" value="CarbesteraseB"/>
</dbReference>
<comment type="caution">
    <text evidence="11">The sequence shown here is derived from an EMBL/GenBank/DDBJ whole genome shotgun (WGS) entry which is preliminary data.</text>
</comment>
<dbReference type="InterPro" id="IPR000997">
    <property type="entry name" value="Cholinesterase"/>
</dbReference>
<dbReference type="PANTHER" id="PTHR43918">
    <property type="entry name" value="ACETYLCHOLINESTERASE"/>
    <property type="match status" value="1"/>
</dbReference>
<name>A0A9J6FZ79_HAELO</name>
<dbReference type="OMA" id="LYINVWR"/>
<dbReference type="PANTHER" id="PTHR43918:SF4">
    <property type="entry name" value="CARBOXYLIC ESTER HYDROLASE"/>
    <property type="match status" value="1"/>
</dbReference>
<dbReference type="Gene3D" id="3.40.50.1820">
    <property type="entry name" value="alpha/beta hydrolase"/>
    <property type="match status" value="1"/>
</dbReference>
<keyword evidence="9" id="KW-0732">Signal</keyword>
<dbReference type="EC" id="3.1.1.-" evidence="9"/>
<evidence type="ECO:0000256" key="7">
    <source>
        <dbReference type="ARBA" id="ARBA00048484"/>
    </source>
</evidence>
<dbReference type="GO" id="GO:0003990">
    <property type="term" value="F:acetylcholinesterase activity"/>
    <property type="evidence" value="ECO:0007669"/>
    <property type="project" value="UniProtKB-EC"/>
</dbReference>
<keyword evidence="4" id="KW-0531">Neurotransmitter degradation</keyword>
<dbReference type="Pfam" id="PF00135">
    <property type="entry name" value="COesterase"/>
    <property type="match status" value="1"/>
</dbReference>
<reference evidence="11 12" key="1">
    <citation type="journal article" date="2020" name="Cell">
        <title>Large-Scale Comparative Analyses of Tick Genomes Elucidate Their Genetic Diversity and Vector Capacities.</title>
        <authorList>
            <consortium name="Tick Genome and Microbiome Consortium (TIGMIC)"/>
            <person name="Jia N."/>
            <person name="Wang J."/>
            <person name="Shi W."/>
            <person name="Du L."/>
            <person name="Sun Y."/>
            <person name="Zhan W."/>
            <person name="Jiang J.F."/>
            <person name="Wang Q."/>
            <person name="Zhang B."/>
            <person name="Ji P."/>
            <person name="Bell-Sakyi L."/>
            <person name="Cui X.M."/>
            <person name="Yuan T.T."/>
            <person name="Jiang B.G."/>
            <person name="Yang W.F."/>
            <person name="Lam T.T."/>
            <person name="Chang Q.C."/>
            <person name="Ding S.J."/>
            <person name="Wang X.J."/>
            <person name="Zhu J.G."/>
            <person name="Ruan X.D."/>
            <person name="Zhao L."/>
            <person name="Wei J.T."/>
            <person name="Ye R.Z."/>
            <person name="Que T.C."/>
            <person name="Du C.H."/>
            <person name="Zhou Y.H."/>
            <person name="Cheng J.X."/>
            <person name="Dai P.F."/>
            <person name="Guo W.B."/>
            <person name="Han X.H."/>
            <person name="Huang E.J."/>
            <person name="Li L.F."/>
            <person name="Wei W."/>
            <person name="Gao Y.C."/>
            <person name="Liu J.Z."/>
            <person name="Shao H.Z."/>
            <person name="Wang X."/>
            <person name="Wang C.C."/>
            <person name="Yang T.C."/>
            <person name="Huo Q.B."/>
            <person name="Li W."/>
            <person name="Chen H.Y."/>
            <person name="Chen S.E."/>
            <person name="Zhou L.G."/>
            <person name="Ni X.B."/>
            <person name="Tian J.H."/>
            <person name="Sheng Y."/>
            <person name="Liu T."/>
            <person name="Pan Y.S."/>
            <person name="Xia L.Y."/>
            <person name="Li J."/>
            <person name="Zhao F."/>
            <person name="Cao W.C."/>
        </authorList>
    </citation>
    <scope>NUCLEOTIDE SEQUENCE [LARGE SCALE GENOMIC DNA]</scope>
    <source>
        <strain evidence="11">HaeL-2018</strain>
    </source>
</reference>
<evidence type="ECO:0000256" key="9">
    <source>
        <dbReference type="RuleBase" id="RU361235"/>
    </source>
</evidence>
<evidence type="ECO:0000256" key="1">
    <source>
        <dbReference type="ARBA" id="ARBA00005964"/>
    </source>
</evidence>
<keyword evidence="5" id="KW-1015">Disulfide bond</keyword>
<sequence>MPLPLSFGGVLKASVLCSVAASLFELVAASPVVRIDTGLVRGKRIPTDNGDVDAFLGIPYAQPPVGNLRLSRPQPAKPWNGTYAATEPPTPCFQPDQWENDDARMNYSSSAEDCLYINVWRPSGVCPEEALCNTTGLPVLVFLHGGAFQFGDSGLRVYDGREFVALTKVVFVTLNYRLYFYGFLSMENSALPGNMGLWDQLMALKWVHRNIRHFGGNERDVTLSGHSAGAIAAGLHSVSPTSRGLFRRVILQSGTPLTMILALSYSGVTKFVNVAVALGCYEVGRTLDAQIDSVVGCLKRVDYVSLRTKMATMQPRRQMFLPVYGDDMLPFHPLDNDGIEMHVKEMFLGTVMDEGTFMVYALRAAVPYLMDFFALDYRMAITVGLKFAFDIPTHLGKNIVQAYFGDYGVLHDNDAIVDILAKLIGDAAFDCATNFFAEKGAEQGVQTYRYLFAHKPSYSFWPEWVGIAHGSELPLTVGSLGLFKTEPRFTSPSGKYGDNVRNQKASQEDQLFMTQLLEIWSSFVRDGCVREKAAIIKYVVEKRRCHRHTARV</sequence>
<feature type="active site" description="Charge relay system" evidence="8">
    <location>
        <position position="354"/>
    </location>
</feature>
<dbReference type="EMBL" id="JABSTR010000004">
    <property type="protein sequence ID" value="KAH9368389.1"/>
    <property type="molecule type" value="Genomic_DNA"/>
</dbReference>
<evidence type="ECO:0000313" key="11">
    <source>
        <dbReference type="EMBL" id="KAH9368389.1"/>
    </source>
</evidence>
<dbReference type="InterPro" id="IPR050654">
    <property type="entry name" value="AChE-related_enzymes"/>
</dbReference>
<organism evidence="11 12">
    <name type="scientific">Haemaphysalis longicornis</name>
    <name type="common">Bush tick</name>
    <dbReference type="NCBI Taxonomy" id="44386"/>
    <lineage>
        <taxon>Eukaryota</taxon>
        <taxon>Metazoa</taxon>
        <taxon>Ecdysozoa</taxon>
        <taxon>Arthropoda</taxon>
        <taxon>Chelicerata</taxon>
        <taxon>Arachnida</taxon>
        <taxon>Acari</taxon>
        <taxon>Parasitiformes</taxon>
        <taxon>Ixodida</taxon>
        <taxon>Ixodoidea</taxon>
        <taxon>Ixodidae</taxon>
        <taxon>Haemaphysalinae</taxon>
        <taxon>Haemaphysalis</taxon>
    </lineage>
</organism>
<gene>
    <name evidence="11" type="ORF">HPB48_012681</name>
</gene>
<dbReference type="PROSITE" id="PS00122">
    <property type="entry name" value="CARBOXYLESTERASE_B_1"/>
    <property type="match status" value="1"/>
</dbReference>
<evidence type="ECO:0000256" key="5">
    <source>
        <dbReference type="ARBA" id="ARBA00023157"/>
    </source>
</evidence>
<comment type="catalytic activity">
    <reaction evidence="7">
        <text>acetylcholine + H2O = choline + acetate + H(+)</text>
        <dbReference type="Rhea" id="RHEA:17561"/>
        <dbReference type="ChEBI" id="CHEBI:15354"/>
        <dbReference type="ChEBI" id="CHEBI:15355"/>
        <dbReference type="ChEBI" id="CHEBI:15377"/>
        <dbReference type="ChEBI" id="CHEBI:15378"/>
        <dbReference type="ChEBI" id="CHEBI:30089"/>
        <dbReference type="EC" id="3.1.1.7"/>
    </reaction>
</comment>
<feature type="chain" id="PRO_5039963489" description="Carboxylic ester hydrolase" evidence="9">
    <location>
        <begin position="30"/>
        <end position="552"/>
    </location>
</feature>
<dbReference type="PROSITE" id="PS00941">
    <property type="entry name" value="CARBOXYLESTERASE_B_2"/>
    <property type="match status" value="1"/>
</dbReference>
<accession>A0A9J6FZ79</accession>
<dbReference type="VEuPathDB" id="VectorBase:HLOH_052070"/>
<feature type="active site" description="Acyl-ester intermediate" evidence="8">
    <location>
        <position position="227"/>
    </location>
</feature>
<dbReference type="GO" id="GO:0005615">
    <property type="term" value="C:extracellular space"/>
    <property type="evidence" value="ECO:0007669"/>
    <property type="project" value="TreeGrafter"/>
</dbReference>
<evidence type="ECO:0000259" key="10">
    <source>
        <dbReference type="Pfam" id="PF00135"/>
    </source>
</evidence>
<dbReference type="GO" id="GO:0019695">
    <property type="term" value="P:choline metabolic process"/>
    <property type="evidence" value="ECO:0007669"/>
    <property type="project" value="TreeGrafter"/>
</dbReference>
<dbReference type="InterPro" id="IPR019826">
    <property type="entry name" value="Carboxylesterase_B_AS"/>
</dbReference>
<dbReference type="InterPro" id="IPR019819">
    <property type="entry name" value="Carboxylesterase_B_CS"/>
</dbReference>
<evidence type="ECO:0000256" key="4">
    <source>
        <dbReference type="ARBA" id="ARBA00022867"/>
    </source>
</evidence>
<keyword evidence="12" id="KW-1185">Reference proteome</keyword>
<evidence type="ECO:0000313" key="12">
    <source>
        <dbReference type="Proteomes" id="UP000821853"/>
    </source>
</evidence>
<keyword evidence="3 9" id="KW-0378">Hydrolase</keyword>
<evidence type="ECO:0000256" key="3">
    <source>
        <dbReference type="ARBA" id="ARBA00022801"/>
    </source>
</evidence>
<dbReference type="AlphaFoldDB" id="A0A9J6FZ79"/>
<feature type="signal peptide" evidence="9">
    <location>
        <begin position="1"/>
        <end position="29"/>
    </location>
</feature>
<dbReference type="GO" id="GO:0006581">
    <property type="term" value="P:acetylcholine catabolic process"/>
    <property type="evidence" value="ECO:0007669"/>
    <property type="project" value="TreeGrafter"/>
</dbReference>
<keyword evidence="2" id="KW-0719">Serine esterase</keyword>
<dbReference type="PRINTS" id="PR00878">
    <property type="entry name" value="CHOLNESTRASE"/>
</dbReference>
<dbReference type="OrthoDB" id="408631at2759"/>
<proteinExistence type="inferred from homology"/>
<comment type="similarity">
    <text evidence="1 9">Belongs to the type-B carboxylesterase/lipase family.</text>
</comment>
<feature type="domain" description="Carboxylesterase type B" evidence="10">
    <location>
        <begin position="30"/>
        <end position="527"/>
    </location>
</feature>
<dbReference type="Proteomes" id="UP000821853">
    <property type="component" value="Chromosome 2"/>
</dbReference>